<sequence>MVVLTPLLCLVGIFKLAIGVPVDAPLPLPISDLVFRGELGGHEVEFNGTIQEVYAQVAATHPSFNTRSQLDTNIALAAASPIQITKRNKAHHFCNQNIGKPWLPAKVTYIEDGIKYLSTSPYPLPHPPLYPDLTIPAESKGKCGVQSGHCARISCSWDSAIFLCNDRLDFIEPSCAYLASYAEDLIDWCKTEVSGMGSAVAGQLFDTDSYNVLVRYSNC</sequence>
<proteinExistence type="predicted"/>
<feature type="signal peptide" evidence="1">
    <location>
        <begin position="1"/>
        <end position="19"/>
    </location>
</feature>
<feature type="chain" id="PRO_5004520150" evidence="1">
    <location>
        <begin position="20"/>
        <end position="219"/>
    </location>
</feature>
<dbReference type="GeneID" id="19464944"/>
<dbReference type="STRING" id="1116229.S3E374"/>
<dbReference type="PANTHER" id="PTHR35605">
    <property type="entry name" value="ECP2 EFFECTOR PROTEIN DOMAIN-CONTAINING PROTEIN-RELATED"/>
    <property type="match status" value="1"/>
</dbReference>
<dbReference type="eggNOG" id="ENOG502SUB1">
    <property type="taxonomic scope" value="Eukaryota"/>
</dbReference>
<dbReference type="RefSeq" id="XP_008079495.1">
    <property type="nucleotide sequence ID" value="XM_008081304.1"/>
</dbReference>
<gene>
    <name evidence="2" type="ORF">GLAREA_05890</name>
</gene>
<protein>
    <submittedName>
        <fullName evidence="2">Uncharacterized protein</fullName>
    </submittedName>
</protein>
<dbReference type="OMA" id="RIYAIQF"/>
<dbReference type="KEGG" id="glz:GLAREA_05890"/>
<evidence type="ECO:0000256" key="1">
    <source>
        <dbReference type="SAM" id="SignalP"/>
    </source>
</evidence>
<dbReference type="OrthoDB" id="3466524at2759"/>
<dbReference type="Proteomes" id="UP000016922">
    <property type="component" value="Unassembled WGS sequence"/>
</dbReference>
<evidence type="ECO:0000313" key="2">
    <source>
        <dbReference type="EMBL" id="EPE32878.1"/>
    </source>
</evidence>
<dbReference type="HOGENOM" id="CLU_089018_2_1_1"/>
<dbReference type="EMBL" id="KE145358">
    <property type="protein sequence ID" value="EPE32878.1"/>
    <property type="molecule type" value="Genomic_DNA"/>
</dbReference>
<keyword evidence="3" id="KW-1185">Reference proteome</keyword>
<accession>S3E374</accession>
<dbReference type="AlphaFoldDB" id="S3E374"/>
<dbReference type="PANTHER" id="PTHR35605:SF1">
    <property type="entry name" value="ECP2 EFFECTOR PROTEIN DOMAIN-CONTAINING PROTEIN-RELATED"/>
    <property type="match status" value="1"/>
</dbReference>
<evidence type="ECO:0000313" key="3">
    <source>
        <dbReference type="Proteomes" id="UP000016922"/>
    </source>
</evidence>
<keyword evidence="1" id="KW-0732">Signal</keyword>
<reference evidence="2 3" key="1">
    <citation type="journal article" date="2013" name="BMC Genomics">
        <title>Genomics-driven discovery of the pneumocandin biosynthetic gene cluster in the fungus Glarea lozoyensis.</title>
        <authorList>
            <person name="Chen L."/>
            <person name="Yue Q."/>
            <person name="Zhang X."/>
            <person name="Xiang M."/>
            <person name="Wang C."/>
            <person name="Li S."/>
            <person name="Che Y."/>
            <person name="Ortiz-Lopez F.J."/>
            <person name="Bills G.F."/>
            <person name="Liu X."/>
            <person name="An Z."/>
        </authorList>
    </citation>
    <scope>NUCLEOTIDE SEQUENCE [LARGE SCALE GENOMIC DNA]</scope>
    <source>
        <strain evidence="3">ATCC 20868 / MF5171</strain>
    </source>
</reference>
<organism evidence="2 3">
    <name type="scientific">Glarea lozoyensis (strain ATCC 20868 / MF5171)</name>
    <dbReference type="NCBI Taxonomy" id="1116229"/>
    <lineage>
        <taxon>Eukaryota</taxon>
        <taxon>Fungi</taxon>
        <taxon>Dikarya</taxon>
        <taxon>Ascomycota</taxon>
        <taxon>Pezizomycotina</taxon>
        <taxon>Leotiomycetes</taxon>
        <taxon>Helotiales</taxon>
        <taxon>Helotiaceae</taxon>
        <taxon>Glarea</taxon>
    </lineage>
</organism>
<name>S3E374_GLAL2</name>